<comment type="caution">
    <text evidence="2">The sequence shown here is derived from an EMBL/GenBank/DDBJ whole genome shotgun (WGS) entry which is preliminary data.</text>
</comment>
<dbReference type="Proteomes" id="UP000683000">
    <property type="component" value="Unassembled WGS sequence"/>
</dbReference>
<feature type="domain" description="Protein kinase" evidence="1">
    <location>
        <begin position="1"/>
        <end position="67"/>
    </location>
</feature>
<gene>
    <name evidence="2" type="ORF">JVT61DRAFT_15339</name>
</gene>
<organism evidence="2 3">
    <name type="scientific">Boletus reticuloceps</name>
    <dbReference type="NCBI Taxonomy" id="495285"/>
    <lineage>
        <taxon>Eukaryota</taxon>
        <taxon>Fungi</taxon>
        <taxon>Dikarya</taxon>
        <taxon>Basidiomycota</taxon>
        <taxon>Agaricomycotina</taxon>
        <taxon>Agaricomycetes</taxon>
        <taxon>Agaricomycetidae</taxon>
        <taxon>Boletales</taxon>
        <taxon>Boletineae</taxon>
        <taxon>Boletaceae</taxon>
        <taxon>Boletoideae</taxon>
        <taxon>Boletus</taxon>
    </lineage>
</organism>
<reference evidence="2" key="1">
    <citation type="submission" date="2021-03" db="EMBL/GenBank/DDBJ databases">
        <title>Evolutionary innovations through gain and loss of genes in the ectomycorrhizal Boletales.</title>
        <authorList>
            <person name="Wu G."/>
            <person name="Miyauchi S."/>
            <person name="Morin E."/>
            <person name="Yang Z.-L."/>
            <person name="Xu J."/>
            <person name="Martin F.M."/>
        </authorList>
    </citation>
    <scope>NUCLEOTIDE SEQUENCE</scope>
    <source>
        <strain evidence="2">BR01</strain>
    </source>
</reference>
<dbReference type="InterPro" id="IPR000719">
    <property type="entry name" value="Prot_kinase_dom"/>
</dbReference>
<dbReference type="GO" id="GO:0004672">
    <property type="term" value="F:protein kinase activity"/>
    <property type="evidence" value="ECO:0007669"/>
    <property type="project" value="InterPro"/>
</dbReference>
<dbReference type="GO" id="GO:0005524">
    <property type="term" value="F:ATP binding"/>
    <property type="evidence" value="ECO:0007669"/>
    <property type="project" value="InterPro"/>
</dbReference>
<name>A0A8I2YQL6_9AGAM</name>
<evidence type="ECO:0000313" key="2">
    <source>
        <dbReference type="EMBL" id="KAG6377529.1"/>
    </source>
</evidence>
<dbReference type="SUPFAM" id="SSF56112">
    <property type="entry name" value="Protein kinase-like (PK-like)"/>
    <property type="match status" value="1"/>
</dbReference>
<evidence type="ECO:0000313" key="3">
    <source>
        <dbReference type="Proteomes" id="UP000683000"/>
    </source>
</evidence>
<dbReference type="Gene3D" id="1.10.510.10">
    <property type="entry name" value="Transferase(Phosphotransferase) domain 1"/>
    <property type="match status" value="1"/>
</dbReference>
<protein>
    <recommendedName>
        <fullName evidence="1">Protein kinase domain-containing protein</fullName>
    </recommendedName>
</protein>
<sequence length="67" mass="7370">MLLTVVGGPAFATTRQNKGTVRWMAPELLDPDESHTAPTTQSDVYSFGSIMLQVCGRGVLYRHHVQP</sequence>
<dbReference type="OrthoDB" id="3256484at2759"/>
<dbReference type="InterPro" id="IPR011009">
    <property type="entry name" value="Kinase-like_dom_sf"/>
</dbReference>
<dbReference type="EMBL" id="JAGFBS010000009">
    <property type="protein sequence ID" value="KAG6377529.1"/>
    <property type="molecule type" value="Genomic_DNA"/>
</dbReference>
<keyword evidence="3" id="KW-1185">Reference proteome</keyword>
<dbReference type="InterPro" id="IPR001245">
    <property type="entry name" value="Ser-Thr/Tyr_kinase_cat_dom"/>
</dbReference>
<dbReference type="Pfam" id="PF07714">
    <property type="entry name" value="PK_Tyr_Ser-Thr"/>
    <property type="match status" value="1"/>
</dbReference>
<accession>A0A8I2YQL6</accession>
<evidence type="ECO:0000259" key="1">
    <source>
        <dbReference type="PROSITE" id="PS50011"/>
    </source>
</evidence>
<dbReference type="PROSITE" id="PS50011">
    <property type="entry name" value="PROTEIN_KINASE_DOM"/>
    <property type="match status" value="1"/>
</dbReference>
<proteinExistence type="predicted"/>
<dbReference type="AlphaFoldDB" id="A0A8I2YQL6"/>